<evidence type="ECO:0000256" key="3">
    <source>
        <dbReference type="ARBA" id="ARBA00023054"/>
    </source>
</evidence>
<evidence type="ECO:0000313" key="7">
    <source>
        <dbReference type="Proteomes" id="UP000505355"/>
    </source>
</evidence>
<dbReference type="RefSeq" id="WP_173412949.1">
    <property type="nucleotide sequence ID" value="NZ_CP054139.1"/>
</dbReference>
<comment type="function">
    <text evidence="1">Involved in DNA recombination.</text>
</comment>
<proteinExistence type="inferred from homology"/>
<feature type="coiled-coil region" evidence="5">
    <location>
        <begin position="35"/>
        <end position="122"/>
    </location>
</feature>
<organism evidence="6 7">
    <name type="scientific">Mucilaginibacter mali</name>
    <dbReference type="NCBI Taxonomy" id="2740462"/>
    <lineage>
        <taxon>Bacteria</taxon>
        <taxon>Pseudomonadati</taxon>
        <taxon>Bacteroidota</taxon>
        <taxon>Sphingobacteriia</taxon>
        <taxon>Sphingobacteriales</taxon>
        <taxon>Sphingobacteriaceae</taxon>
        <taxon>Mucilaginibacter</taxon>
    </lineage>
</organism>
<dbReference type="PANTHER" id="PTHR30563:SF0">
    <property type="entry name" value="DNA RECOMBINATION PROTEIN RMUC"/>
    <property type="match status" value="1"/>
</dbReference>
<comment type="similarity">
    <text evidence="2">Belongs to the RmuC family.</text>
</comment>
<keyword evidence="7" id="KW-1185">Reference proteome</keyword>
<evidence type="ECO:0000256" key="2">
    <source>
        <dbReference type="ARBA" id="ARBA00009840"/>
    </source>
</evidence>
<dbReference type="InterPro" id="IPR003798">
    <property type="entry name" value="DNA_recombination_RmuC"/>
</dbReference>
<keyword evidence="4" id="KW-0233">DNA recombination</keyword>
<evidence type="ECO:0000256" key="4">
    <source>
        <dbReference type="ARBA" id="ARBA00023172"/>
    </source>
</evidence>
<keyword evidence="3 5" id="KW-0175">Coiled coil</keyword>
<dbReference type="EMBL" id="CP054139">
    <property type="protein sequence ID" value="QKJ28247.1"/>
    <property type="molecule type" value="Genomic_DNA"/>
</dbReference>
<dbReference type="AlphaFoldDB" id="A0A7D4Q039"/>
<dbReference type="KEGG" id="mmab:HQ865_00220"/>
<reference evidence="6 7" key="1">
    <citation type="submission" date="2020-05" db="EMBL/GenBank/DDBJ databases">
        <title>Mucilaginibacter mali sp. nov.</title>
        <authorList>
            <person name="Kim H.S."/>
            <person name="Lee K.C."/>
            <person name="Suh M.K."/>
            <person name="Kim J.-S."/>
            <person name="Han K.-I."/>
            <person name="Eom M.K."/>
            <person name="Shin Y.K."/>
            <person name="Lee J.-S."/>
        </authorList>
    </citation>
    <scope>NUCLEOTIDE SEQUENCE [LARGE SCALE GENOMIC DNA]</scope>
    <source>
        <strain evidence="6 7">G2-14</strain>
    </source>
</reference>
<dbReference type="Proteomes" id="UP000505355">
    <property type="component" value="Chromosome"/>
</dbReference>
<evidence type="ECO:0000256" key="1">
    <source>
        <dbReference type="ARBA" id="ARBA00003416"/>
    </source>
</evidence>
<protein>
    <submittedName>
        <fullName evidence="6">DNA recombination protein RmuC</fullName>
    </submittedName>
</protein>
<dbReference type="PANTHER" id="PTHR30563">
    <property type="entry name" value="DNA RECOMBINATION PROTEIN RMUC"/>
    <property type="match status" value="1"/>
</dbReference>
<accession>A0A7D4Q039</accession>
<evidence type="ECO:0000256" key="5">
    <source>
        <dbReference type="SAM" id="Coils"/>
    </source>
</evidence>
<gene>
    <name evidence="6" type="primary">rmuC</name>
    <name evidence="6" type="ORF">HQ865_00220</name>
</gene>
<name>A0A7D4Q039_9SPHI</name>
<sequence length="457" mass="51820">MNAIILGAAIFILLIAVILFLKKPKALDAVSADELQRLRTDAEQLRISLAKAEERASGLAIERDKADRNLHEERLRYEAIVRDLNQELLAEKSRMTKAEEAFKAQRERLAEQELYMQEIQQKFKLEFENVANKLLEEKSQKFTETNRNSLDLLLNPLKENIKLFEEKVEKVYKAESDERNVLKGEISKLMELNRQISEEAGNLTRALKADTKKQGNWGEVILDRLLEASGLLEGESYTKQGKGLGLADEDGNRFQPDVIINLPDNKHIVIDSKVSLLAYERLVNCDTDEDRETFLKQHIISIKSHINGLGGKNYQDLYGINSPDFVLLFVPIESSFAIAVQREAELFEFAWNKKVVVVTPSTLLATLKTVASIWKQEQQTRNAIDIATKAGALYDKFVGFIADLKKIGDNIDRSRDAYQDAFNKLSAGNGNLIGRVEVLRKLGAKNTKLIDQKFIEE</sequence>
<dbReference type="GO" id="GO:0006310">
    <property type="term" value="P:DNA recombination"/>
    <property type="evidence" value="ECO:0007669"/>
    <property type="project" value="UniProtKB-KW"/>
</dbReference>
<dbReference type="Pfam" id="PF02646">
    <property type="entry name" value="RmuC"/>
    <property type="match status" value="1"/>
</dbReference>
<evidence type="ECO:0000313" key="6">
    <source>
        <dbReference type="EMBL" id="QKJ28247.1"/>
    </source>
</evidence>